<comment type="caution">
    <text evidence="10">The sequence shown here is derived from an EMBL/GenBank/DDBJ whole genome shotgun (WGS) entry which is preliminary data.</text>
</comment>
<accession>A0A2W5K9X7</accession>
<keyword evidence="5 9" id="KW-0812">Transmembrane</keyword>
<dbReference type="GO" id="GO:0005886">
    <property type="term" value="C:plasma membrane"/>
    <property type="evidence" value="ECO:0007669"/>
    <property type="project" value="UniProtKB-SubCell"/>
</dbReference>
<keyword evidence="4" id="KW-0997">Cell inner membrane</keyword>
<dbReference type="InterPro" id="IPR007272">
    <property type="entry name" value="Sulf_transp_TsuA/YedE"/>
</dbReference>
<dbReference type="PANTHER" id="PTHR30574:SF1">
    <property type="entry name" value="SULPHUR TRANSPORT DOMAIN-CONTAINING PROTEIN"/>
    <property type="match status" value="1"/>
</dbReference>
<evidence type="ECO:0000256" key="8">
    <source>
        <dbReference type="ARBA" id="ARBA00035655"/>
    </source>
</evidence>
<keyword evidence="2" id="KW-0813">Transport</keyword>
<feature type="transmembrane region" description="Helical" evidence="9">
    <location>
        <begin position="48"/>
        <end position="66"/>
    </location>
</feature>
<protein>
    <submittedName>
        <fullName evidence="10">Uncharacterized protein</fullName>
    </submittedName>
</protein>
<evidence type="ECO:0000256" key="7">
    <source>
        <dbReference type="ARBA" id="ARBA00023136"/>
    </source>
</evidence>
<sequence>MNAWTYWPSLAGGAAIGASATLLMLLNGRVAGVSGVLSGLWRKGAPRLANFGFVAGLIAGPLLFRFVFDRAPDVRVDAALPTLIVAGLLVGYGVRLGSGCTSGHGVVGLARLSPRSIVAVATFLICAMATVAVMRFAGLS</sequence>
<reference evidence="10 11" key="1">
    <citation type="submission" date="2017-08" db="EMBL/GenBank/DDBJ databases">
        <title>Infants hospitalized years apart are colonized by the same room-sourced microbial strains.</title>
        <authorList>
            <person name="Brooks B."/>
            <person name="Olm M.R."/>
            <person name="Firek B.A."/>
            <person name="Baker R."/>
            <person name="Thomas B.C."/>
            <person name="Morowitz M.J."/>
            <person name="Banfield J.F."/>
        </authorList>
    </citation>
    <scope>NUCLEOTIDE SEQUENCE [LARGE SCALE GENOMIC DNA]</scope>
    <source>
        <strain evidence="10">S2_005_003_R2_43</strain>
    </source>
</reference>
<evidence type="ECO:0000256" key="3">
    <source>
        <dbReference type="ARBA" id="ARBA00022475"/>
    </source>
</evidence>
<keyword evidence="7 9" id="KW-0472">Membrane</keyword>
<feature type="transmembrane region" description="Helical" evidence="9">
    <location>
        <begin position="6"/>
        <end position="27"/>
    </location>
</feature>
<gene>
    <name evidence="10" type="ORF">DI565_16840</name>
</gene>
<keyword evidence="6 9" id="KW-1133">Transmembrane helix</keyword>
<dbReference type="EMBL" id="QFPN01000010">
    <property type="protein sequence ID" value="PZQ11855.1"/>
    <property type="molecule type" value="Genomic_DNA"/>
</dbReference>
<evidence type="ECO:0000256" key="9">
    <source>
        <dbReference type="SAM" id="Phobius"/>
    </source>
</evidence>
<name>A0A2W5K9X7_ANCNO</name>
<proteinExistence type="inferred from homology"/>
<comment type="subcellular location">
    <subcellularLocation>
        <location evidence="1">Cell inner membrane</location>
        <topology evidence="1">Multi-pass membrane protein</topology>
    </subcellularLocation>
</comment>
<evidence type="ECO:0000313" key="11">
    <source>
        <dbReference type="Proteomes" id="UP000249577"/>
    </source>
</evidence>
<evidence type="ECO:0000256" key="6">
    <source>
        <dbReference type="ARBA" id="ARBA00022989"/>
    </source>
</evidence>
<evidence type="ECO:0000256" key="4">
    <source>
        <dbReference type="ARBA" id="ARBA00022519"/>
    </source>
</evidence>
<keyword evidence="3" id="KW-1003">Cell membrane</keyword>
<organism evidence="10 11">
    <name type="scientific">Ancylobacter novellus</name>
    <name type="common">Thiobacillus novellus</name>
    <dbReference type="NCBI Taxonomy" id="921"/>
    <lineage>
        <taxon>Bacteria</taxon>
        <taxon>Pseudomonadati</taxon>
        <taxon>Pseudomonadota</taxon>
        <taxon>Alphaproteobacteria</taxon>
        <taxon>Hyphomicrobiales</taxon>
        <taxon>Xanthobacteraceae</taxon>
        <taxon>Ancylobacter</taxon>
    </lineage>
</organism>
<comment type="similarity">
    <text evidence="8">Belongs to the TsuA/YedE (TC 9.B.102) family.</text>
</comment>
<dbReference type="PANTHER" id="PTHR30574">
    <property type="entry name" value="INNER MEMBRANE PROTEIN YEDE"/>
    <property type="match status" value="1"/>
</dbReference>
<dbReference type="AlphaFoldDB" id="A0A2W5K9X7"/>
<feature type="transmembrane region" description="Helical" evidence="9">
    <location>
        <begin position="117"/>
        <end position="137"/>
    </location>
</feature>
<evidence type="ECO:0000256" key="5">
    <source>
        <dbReference type="ARBA" id="ARBA00022692"/>
    </source>
</evidence>
<evidence type="ECO:0000256" key="2">
    <source>
        <dbReference type="ARBA" id="ARBA00022448"/>
    </source>
</evidence>
<dbReference type="Pfam" id="PF04143">
    <property type="entry name" value="Sulf_transp"/>
    <property type="match status" value="1"/>
</dbReference>
<feature type="transmembrane region" description="Helical" evidence="9">
    <location>
        <begin position="78"/>
        <end position="96"/>
    </location>
</feature>
<evidence type="ECO:0000313" key="10">
    <source>
        <dbReference type="EMBL" id="PZQ11855.1"/>
    </source>
</evidence>
<evidence type="ECO:0000256" key="1">
    <source>
        <dbReference type="ARBA" id="ARBA00004429"/>
    </source>
</evidence>
<dbReference type="Proteomes" id="UP000249577">
    <property type="component" value="Unassembled WGS sequence"/>
</dbReference>